<reference evidence="1 2" key="1">
    <citation type="journal article" date="2024" name="G3 (Bethesda)">
        <title>Genome assembly of Hibiscus sabdariffa L. provides insights into metabolisms of medicinal natural products.</title>
        <authorList>
            <person name="Kim T."/>
        </authorList>
    </citation>
    <scope>NUCLEOTIDE SEQUENCE [LARGE SCALE GENOMIC DNA]</scope>
    <source>
        <strain evidence="1">TK-2024</strain>
        <tissue evidence="1">Old leaves</tissue>
    </source>
</reference>
<protein>
    <submittedName>
        <fullName evidence="1">Uncharacterized protein</fullName>
    </submittedName>
</protein>
<sequence length="133" mass="14713">MTKGGLHLSTPHTWICLRWLRGDASGAYMRDKEGGMSALHSYVSIARQLNSHAMESIISHSPGCCEGMKRFLHRIKGKIKDSAIAILLHENDANEIHLSMCSSLALSPAIILIPIELFSTLHTFHPPTLPFLN</sequence>
<evidence type="ECO:0000313" key="1">
    <source>
        <dbReference type="EMBL" id="KAK8507866.1"/>
    </source>
</evidence>
<comment type="caution">
    <text evidence="1">The sequence shown here is derived from an EMBL/GenBank/DDBJ whole genome shotgun (WGS) entry which is preliminary data.</text>
</comment>
<gene>
    <name evidence="1" type="ORF">V6N12_074430</name>
</gene>
<keyword evidence="2" id="KW-1185">Reference proteome</keyword>
<accession>A0ABR2BLD4</accession>
<proteinExistence type="predicted"/>
<name>A0ABR2BLD4_9ROSI</name>
<dbReference type="Proteomes" id="UP001472677">
    <property type="component" value="Unassembled WGS sequence"/>
</dbReference>
<evidence type="ECO:0000313" key="2">
    <source>
        <dbReference type="Proteomes" id="UP001472677"/>
    </source>
</evidence>
<organism evidence="1 2">
    <name type="scientific">Hibiscus sabdariffa</name>
    <name type="common">roselle</name>
    <dbReference type="NCBI Taxonomy" id="183260"/>
    <lineage>
        <taxon>Eukaryota</taxon>
        <taxon>Viridiplantae</taxon>
        <taxon>Streptophyta</taxon>
        <taxon>Embryophyta</taxon>
        <taxon>Tracheophyta</taxon>
        <taxon>Spermatophyta</taxon>
        <taxon>Magnoliopsida</taxon>
        <taxon>eudicotyledons</taxon>
        <taxon>Gunneridae</taxon>
        <taxon>Pentapetalae</taxon>
        <taxon>rosids</taxon>
        <taxon>malvids</taxon>
        <taxon>Malvales</taxon>
        <taxon>Malvaceae</taxon>
        <taxon>Malvoideae</taxon>
        <taxon>Hibiscus</taxon>
    </lineage>
</organism>
<dbReference type="EMBL" id="JBBPBM010000105">
    <property type="protein sequence ID" value="KAK8507866.1"/>
    <property type="molecule type" value="Genomic_DNA"/>
</dbReference>